<dbReference type="EMBL" id="LT594588">
    <property type="protein sequence ID" value="SCQ16349.1"/>
    <property type="molecule type" value="Genomic_DNA"/>
</dbReference>
<accession>A0A1D3U8C0</accession>
<protein>
    <submittedName>
        <fullName evidence="3">Early transcribed membrane protein</fullName>
    </submittedName>
</protein>
<dbReference type="VEuPathDB" id="PlasmoDB:PocGH01_07043700"/>
<keyword evidence="2" id="KW-0732">Signal</keyword>
<keyword evidence="1" id="KW-0472">Membrane</keyword>
<dbReference type="OrthoDB" id="386906at2759"/>
<evidence type="ECO:0000313" key="4">
    <source>
        <dbReference type="Proteomes" id="UP000242942"/>
    </source>
</evidence>
<dbReference type="InterPro" id="IPR006389">
    <property type="entry name" value="Early_transc_mb_plasmodium"/>
</dbReference>
<dbReference type="NCBIfam" id="TIGR01495">
    <property type="entry name" value="ETRAMP"/>
    <property type="match status" value="1"/>
</dbReference>
<reference evidence="3 4" key="1">
    <citation type="submission" date="2016-06" db="EMBL/GenBank/DDBJ databases">
        <authorList>
            <consortium name="Pathogen Informatics"/>
        </authorList>
    </citation>
    <scope>NUCLEOTIDE SEQUENCE [LARGE SCALE GENOMIC DNA]</scope>
    <source>
        <strain evidence="3">PocGH01</strain>
    </source>
</reference>
<gene>
    <name evidence="3" type="ORF">POCGH01_07043700</name>
</gene>
<dbReference type="Proteomes" id="UP000242942">
    <property type="component" value="Chromosome 7"/>
</dbReference>
<keyword evidence="4" id="KW-1185">Reference proteome</keyword>
<feature type="signal peptide" evidence="2">
    <location>
        <begin position="1"/>
        <end position="24"/>
    </location>
</feature>
<organism evidence="3 4">
    <name type="scientific">Plasmodium ovale</name>
    <name type="common">malaria parasite P. ovale</name>
    <dbReference type="NCBI Taxonomy" id="36330"/>
    <lineage>
        <taxon>Eukaryota</taxon>
        <taxon>Sar</taxon>
        <taxon>Alveolata</taxon>
        <taxon>Apicomplexa</taxon>
        <taxon>Aconoidasida</taxon>
        <taxon>Haemosporida</taxon>
        <taxon>Plasmodiidae</taxon>
        <taxon>Plasmodium</taxon>
        <taxon>Plasmodium (Plasmodium)</taxon>
    </lineage>
</organism>
<feature type="chain" id="PRO_5008922136" evidence="2">
    <location>
        <begin position="25"/>
        <end position="181"/>
    </location>
</feature>
<keyword evidence="1" id="KW-0812">Transmembrane</keyword>
<sequence length="181" mass="20949">MKITKAFTFFGLFLAVHLLSPCMSKNHFLENIKGKLEEFEKNMKKKDFKKKVYISSALLGLTILAHALAGVGYYSFKKNDGANFPDFPLCPADKQKEKMKKEIMNHVCETSEKAMAKKFRTGKEEHPRLKDIISSIENEVKKRNADFDKDHISDMSYDILKNLYHTSELWKKNPDLIPDDK</sequence>
<evidence type="ECO:0000256" key="1">
    <source>
        <dbReference type="SAM" id="Phobius"/>
    </source>
</evidence>
<proteinExistence type="predicted"/>
<feature type="transmembrane region" description="Helical" evidence="1">
    <location>
        <begin position="52"/>
        <end position="74"/>
    </location>
</feature>
<evidence type="ECO:0000256" key="2">
    <source>
        <dbReference type="SAM" id="SignalP"/>
    </source>
</evidence>
<evidence type="ECO:0000313" key="3">
    <source>
        <dbReference type="EMBL" id="SCQ16349.1"/>
    </source>
</evidence>
<dbReference type="AlphaFoldDB" id="A0A1D3U8C0"/>
<dbReference type="Pfam" id="PF09716">
    <property type="entry name" value="ETRAMP"/>
    <property type="match status" value="1"/>
</dbReference>
<keyword evidence="1" id="KW-1133">Transmembrane helix</keyword>
<dbReference type="VEuPathDB" id="PlasmoDB:POWCR01_070038000"/>
<name>A0A1D3U8C0_PLAOA</name>